<comment type="cofactor">
    <cofactor evidence="1">
        <name>heme</name>
        <dbReference type="ChEBI" id="CHEBI:30413"/>
    </cofactor>
</comment>
<evidence type="ECO:0000256" key="5">
    <source>
        <dbReference type="ARBA" id="ARBA00023004"/>
    </source>
</evidence>
<name>A0A226E401_FOLCA</name>
<protein>
    <submittedName>
        <fullName evidence="7">Cytochrome P450 2C20</fullName>
    </submittedName>
</protein>
<dbReference type="InterPro" id="IPR036396">
    <property type="entry name" value="Cyt_P450_sf"/>
</dbReference>
<dbReference type="SUPFAM" id="SSF48264">
    <property type="entry name" value="Cytochrome P450"/>
    <property type="match status" value="1"/>
</dbReference>
<comment type="similarity">
    <text evidence="2">Belongs to the cytochrome P450 family.</text>
</comment>
<evidence type="ECO:0000313" key="7">
    <source>
        <dbReference type="EMBL" id="OXA51754.1"/>
    </source>
</evidence>
<reference evidence="7 8" key="1">
    <citation type="submission" date="2015-12" db="EMBL/GenBank/DDBJ databases">
        <title>The genome of Folsomia candida.</title>
        <authorList>
            <person name="Faddeeva A."/>
            <person name="Derks M.F."/>
            <person name="Anvar Y."/>
            <person name="Smit S."/>
            <person name="Van Straalen N."/>
            <person name="Roelofs D."/>
        </authorList>
    </citation>
    <scope>NUCLEOTIDE SEQUENCE [LARGE SCALE GENOMIC DNA]</scope>
    <source>
        <strain evidence="7 8">VU population</strain>
        <tissue evidence="7">Whole body</tissue>
    </source>
</reference>
<keyword evidence="8" id="KW-1185">Reference proteome</keyword>
<dbReference type="Pfam" id="PF00067">
    <property type="entry name" value="p450"/>
    <property type="match status" value="1"/>
</dbReference>
<proteinExistence type="inferred from homology"/>
<dbReference type="GO" id="GO:0005506">
    <property type="term" value="F:iron ion binding"/>
    <property type="evidence" value="ECO:0007669"/>
    <property type="project" value="InterPro"/>
</dbReference>
<comment type="caution">
    <text evidence="7">The sequence shown here is derived from an EMBL/GenBank/DDBJ whole genome shotgun (WGS) entry which is preliminary data.</text>
</comment>
<organism evidence="7 8">
    <name type="scientific">Folsomia candida</name>
    <name type="common">Springtail</name>
    <dbReference type="NCBI Taxonomy" id="158441"/>
    <lineage>
        <taxon>Eukaryota</taxon>
        <taxon>Metazoa</taxon>
        <taxon>Ecdysozoa</taxon>
        <taxon>Arthropoda</taxon>
        <taxon>Hexapoda</taxon>
        <taxon>Collembola</taxon>
        <taxon>Entomobryomorpha</taxon>
        <taxon>Isotomoidea</taxon>
        <taxon>Isotomidae</taxon>
        <taxon>Proisotominae</taxon>
        <taxon>Folsomia</taxon>
    </lineage>
</organism>
<dbReference type="GO" id="GO:0004497">
    <property type="term" value="F:monooxygenase activity"/>
    <property type="evidence" value="ECO:0007669"/>
    <property type="project" value="UniProtKB-KW"/>
</dbReference>
<sequence length="114" mass="13251">MMFEILCFTFIVVLISWVYTDNFKSKRPPGPLRLPLIGTILQLGVDKRRPQYETFRSISKKYGPISSIELGLYPGVIFDDFETIKKLLNHELWVDRFFNSLFAERSFGKALGIN</sequence>
<dbReference type="EMBL" id="LNIX01000007">
    <property type="protein sequence ID" value="OXA51754.1"/>
    <property type="molecule type" value="Genomic_DNA"/>
</dbReference>
<evidence type="ECO:0000256" key="3">
    <source>
        <dbReference type="ARBA" id="ARBA00022723"/>
    </source>
</evidence>
<keyword evidence="6" id="KW-0503">Monooxygenase</keyword>
<dbReference type="PANTHER" id="PTHR24303">
    <property type="entry name" value="HEME-BINDING MONOOXYGENASE FAMILY"/>
    <property type="match status" value="1"/>
</dbReference>
<keyword evidence="4" id="KW-0560">Oxidoreductase</keyword>
<dbReference type="GO" id="GO:0020037">
    <property type="term" value="F:heme binding"/>
    <property type="evidence" value="ECO:0007669"/>
    <property type="project" value="InterPro"/>
</dbReference>
<dbReference type="Proteomes" id="UP000198287">
    <property type="component" value="Unassembled WGS sequence"/>
</dbReference>
<evidence type="ECO:0000256" key="6">
    <source>
        <dbReference type="ARBA" id="ARBA00023033"/>
    </source>
</evidence>
<dbReference type="GO" id="GO:0016705">
    <property type="term" value="F:oxidoreductase activity, acting on paired donors, with incorporation or reduction of molecular oxygen"/>
    <property type="evidence" value="ECO:0007669"/>
    <property type="project" value="InterPro"/>
</dbReference>
<evidence type="ECO:0000256" key="2">
    <source>
        <dbReference type="ARBA" id="ARBA00010617"/>
    </source>
</evidence>
<evidence type="ECO:0000256" key="4">
    <source>
        <dbReference type="ARBA" id="ARBA00023002"/>
    </source>
</evidence>
<dbReference type="OrthoDB" id="3934656at2759"/>
<evidence type="ECO:0000256" key="1">
    <source>
        <dbReference type="ARBA" id="ARBA00001971"/>
    </source>
</evidence>
<keyword evidence="3" id="KW-0479">Metal-binding</keyword>
<evidence type="ECO:0000313" key="8">
    <source>
        <dbReference type="Proteomes" id="UP000198287"/>
    </source>
</evidence>
<accession>A0A226E401</accession>
<dbReference type="Gene3D" id="1.10.630.10">
    <property type="entry name" value="Cytochrome P450"/>
    <property type="match status" value="1"/>
</dbReference>
<dbReference type="InterPro" id="IPR001128">
    <property type="entry name" value="Cyt_P450"/>
</dbReference>
<dbReference type="PANTHER" id="PTHR24303:SF31">
    <property type="entry name" value="CYTOCHROME P450 307A1-RELATED"/>
    <property type="match status" value="1"/>
</dbReference>
<gene>
    <name evidence="7" type="ORF">Fcan01_12888</name>
</gene>
<dbReference type="AlphaFoldDB" id="A0A226E401"/>
<keyword evidence="5" id="KW-0408">Iron</keyword>